<dbReference type="CDD" id="cd07940">
    <property type="entry name" value="DRE_TIM_IPMS"/>
    <property type="match status" value="1"/>
</dbReference>
<dbReference type="InterPro" id="IPR002034">
    <property type="entry name" value="AIPM/Hcit_synth_CS"/>
</dbReference>
<feature type="binding site" evidence="12">
    <location>
        <position position="209"/>
    </location>
    <ligand>
        <name>Mn(2+)</name>
        <dbReference type="ChEBI" id="CHEBI:29035"/>
    </ligand>
</feature>
<evidence type="ECO:0000256" key="2">
    <source>
        <dbReference type="ARBA" id="ARBA00009396"/>
    </source>
</evidence>
<comment type="catalytic activity">
    <reaction evidence="12">
        <text>3-methyl-2-oxobutanoate + acetyl-CoA + H2O = (2S)-2-isopropylmalate + CoA + H(+)</text>
        <dbReference type="Rhea" id="RHEA:21524"/>
        <dbReference type="ChEBI" id="CHEBI:1178"/>
        <dbReference type="ChEBI" id="CHEBI:11851"/>
        <dbReference type="ChEBI" id="CHEBI:15377"/>
        <dbReference type="ChEBI" id="CHEBI:15378"/>
        <dbReference type="ChEBI" id="CHEBI:57287"/>
        <dbReference type="ChEBI" id="CHEBI:57288"/>
        <dbReference type="EC" id="2.3.3.13"/>
    </reaction>
</comment>
<feature type="region of interest" description="Regulatory domain" evidence="12">
    <location>
        <begin position="396"/>
        <end position="523"/>
    </location>
</feature>
<dbReference type="InterPro" id="IPR036230">
    <property type="entry name" value="LeuA_allosteric_dom_sf"/>
</dbReference>
<dbReference type="GO" id="GO:0005829">
    <property type="term" value="C:cytosol"/>
    <property type="evidence" value="ECO:0007669"/>
    <property type="project" value="TreeGrafter"/>
</dbReference>
<dbReference type="UniPathway" id="UPA00048">
    <property type="reaction ID" value="UER00070"/>
</dbReference>
<keyword evidence="6 12" id="KW-0028">Amino-acid biosynthesis</keyword>
<evidence type="ECO:0000256" key="10">
    <source>
        <dbReference type="ARBA" id="ARBA00023304"/>
    </source>
</evidence>
<evidence type="ECO:0000256" key="8">
    <source>
        <dbReference type="ARBA" id="ARBA00022723"/>
    </source>
</evidence>
<dbReference type="EC" id="2.3.3.13" evidence="3 12"/>
<evidence type="ECO:0000256" key="9">
    <source>
        <dbReference type="ARBA" id="ARBA00023211"/>
    </source>
</evidence>
<dbReference type="PROSITE" id="PS00816">
    <property type="entry name" value="AIPM_HOMOCIT_SYNTH_2"/>
    <property type="match status" value="1"/>
</dbReference>
<dbReference type="KEGG" id="tom:BWR18_18980"/>
<evidence type="ECO:0000256" key="12">
    <source>
        <dbReference type="HAMAP-Rule" id="MF_01025"/>
    </source>
</evidence>
<dbReference type="Pfam" id="PF00682">
    <property type="entry name" value="HMGL-like"/>
    <property type="match status" value="1"/>
</dbReference>
<dbReference type="SMART" id="SM00917">
    <property type="entry name" value="LeuA_dimer"/>
    <property type="match status" value="1"/>
</dbReference>
<dbReference type="FunFam" id="3.30.160.270:FF:000003">
    <property type="entry name" value="2-isopropylmalate synthase"/>
    <property type="match status" value="1"/>
</dbReference>
<dbReference type="STRING" id="299262.BWR18_18980"/>
<dbReference type="PROSITE" id="PS00815">
    <property type="entry name" value="AIPM_HOMOCIT_SYNTH_1"/>
    <property type="match status" value="1"/>
</dbReference>
<sequence length="523" mass="56979">MTQDKTSQDRVVIFDTTLRDGEQSPGATMTHAEKLEIASLLDDMGVDIIEAGFPIASEGDFNAVSEIAKNADNAVICGLARAQIGDIDRCWEAVKGAKRPRIHTFIGTSPLHRAIPNLTMDEMAERIEQTVTHARNLCDNVQWSPMDATRTELDYLYRVVEIAIKSGATTINIPDTVGYTAPRESADLIAKLIENVPGADTITFATHCHNDLGMATANSLAAVEAGARQIECTINGLGERAGNTALEEVVMALKVRNDIMPFQTGIDSTKIMNISRRVAAVSGFPVQFNKAIVGKNAFAHESGIHQDGMLKNAETFEIMRPEDVGLSETNLVMGKHSGRAALRDKLEQLGFEVGDNQLKDVFVRFKALADRKKEIFDDDLIALMRTSSDPEDERLKIEKLAVRCGTEGPQVADLVMTIDGERHMTTQTGDGPVDATFNAVKALFPHDARLQLYQVHAVTEGTDAQATVSVRMEEAGRIVTGQSADTDTVVASAKAYVHALNRLLVRREKSGTDKAEISYKDVS</sequence>
<dbReference type="Proteomes" id="UP000186336">
    <property type="component" value="Chromosome"/>
</dbReference>
<dbReference type="PANTHER" id="PTHR10277">
    <property type="entry name" value="HOMOCITRATE SYNTHASE-RELATED"/>
    <property type="match status" value="1"/>
</dbReference>
<dbReference type="NCBIfam" id="TIGR00973">
    <property type="entry name" value="leuA_bact"/>
    <property type="match status" value="1"/>
</dbReference>
<evidence type="ECO:0000256" key="11">
    <source>
        <dbReference type="ARBA" id="ARBA00029993"/>
    </source>
</evidence>
<name>A0A1P8MZS2_9RHOB</name>
<dbReference type="InterPro" id="IPR013785">
    <property type="entry name" value="Aldolase_TIM"/>
</dbReference>
<feature type="domain" description="Pyruvate carboxyltransferase" evidence="13">
    <location>
        <begin position="11"/>
        <end position="272"/>
    </location>
</feature>
<dbReference type="GO" id="GO:0003852">
    <property type="term" value="F:2-isopropylmalate synthase activity"/>
    <property type="evidence" value="ECO:0007669"/>
    <property type="project" value="UniProtKB-UniRule"/>
</dbReference>
<dbReference type="AlphaFoldDB" id="A0A1P8MZS2"/>
<accession>A0A1P8MZS2</accession>
<evidence type="ECO:0000256" key="7">
    <source>
        <dbReference type="ARBA" id="ARBA00022679"/>
    </source>
</evidence>
<organism evidence="14 15">
    <name type="scientific">Tateyamaria omphalii</name>
    <dbReference type="NCBI Taxonomy" id="299262"/>
    <lineage>
        <taxon>Bacteria</taxon>
        <taxon>Pseudomonadati</taxon>
        <taxon>Pseudomonadota</taxon>
        <taxon>Alphaproteobacteria</taxon>
        <taxon>Rhodobacterales</taxon>
        <taxon>Roseobacteraceae</taxon>
        <taxon>Tateyamaria</taxon>
    </lineage>
</organism>
<evidence type="ECO:0000256" key="5">
    <source>
        <dbReference type="ARBA" id="ARBA00022430"/>
    </source>
</evidence>
<dbReference type="InterPro" id="IPR000891">
    <property type="entry name" value="PYR_CT"/>
</dbReference>
<keyword evidence="8 12" id="KW-0479">Metal-binding</keyword>
<dbReference type="InterPro" id="IPR050073">
    <property type="entry name" value="2-IPM_HCS-like"/>
</dbReference>
<dbReference type="RefSeq" id="WP_076629966.1">
    <property type="nucleotide sequence ID" value="NZ_CP019312.1"/>
</dbReference>
<dbReference type="InterPro" id="IPR054691">
    <property type="entry name" value="LeuA/HCS_post-cat"/>
</dbReference>
<dbReference type="SUPFAM" id="SSF51569">
    <property type="entry name" value="Aldolase"/>
    <property type="match status" value="1"/>
</dbReference>
<dbReference type="GO" id="GO:0003985">
    <property type="term" value="F:acetyl-CoA C-acetyltransferase activity"/>
    <property type="evidence" value="ECO:0007669"/>
    <property type="project" value="UniProtKB-UniRule"/>
</dbReference>
<dbReference type="FunFam" id="3.20.20.70:FF:000010">
    <property type="entry name" value="2-isopropylmalate synthase"/>
    <property type="match status" value="1"/>
</dbReference>
<dbReference type="NCBIfam" id="NF002086">
    <property type="entry name" value="PRK00915.1-3"/>
    <property type="match status" value="1"/>
</dbReference>
<evidence type="ECO:0000313" key="14">
    <source>
        <dbReference type="EMBL" id="APX13533.1"/>
    </source>
</evidence>
<comment type="subunit">
    <text evidence="12">Homodimer.</text>
</comment>
<dbReference type="InterPro" id="IPR005671">
    <property type="entry name" value="LeuA_bact_synth"/>
</dbReference>
<gene>
    <name evidence="12" type="primary">leuA</name>
    <name evidence="14" type="ORF">BWR18_18980</name>
</gene>
<dbReference type="Pfam" id="PF22617">
    <property type="entry name" value="HCS_D2"/>
    <property type="match status" value="1"/>
</dbReference>
<evidence type="ECO:0000256" key="4">
    <source>
        <dbReference type="ARBA" id="ARBA00018198"/>
    </source>
</evidence>
<evidence type="ECO:0000313" key="15">
    <source>
        <dbReference type="Proteomes" id="UP000186336"/>
    </source>
</evidence>
<dbReference type="Gene3D" id="3.20.20.70">
    <property type="entry name" value="Aldolase class I"/>
    <property type="match status" value="1"/>
</dbReference>
<dbReference type="NCBIfam" id="NF002087">
    <property type="entry name" value="PRK00915.1-4"/>
    <property type="match status" value="1"/>
</dbReference>
<dbReference type="SUPFAM" id="SSF110921">
    <property type="entry name" value="2-isopropylmalate synthase LeuA, allosteric (dimerisation) domain"/>
    <property type="match status" value="1"/>
</dbReference>
<feature type="binding site" evidence="12">
    <location>
        <position position="243"/>
    </location>
    <ligand>
        <name>Mn(2+)</name>
        <dbReference type="ChEBI" id="CHEBI:29035"/>
    </ligand>
</feature>
<dbReference type="GO" id="GO:0009098">
    <property type="term" value="P:L-leucine biosynthetic process"/>
    <property type="evidence" value="ECO:0007669"/>
    <property type="project" value="UniProtKB-UniRule"/>
</dbReference>
<comment type="pathway">
    <text evidence="1 12">Amino-acid biosynthesis; L-leucine biosynthesis; L-leucine from 3-methyl-2-oxobutanoate: step 1/4.</text>
</comment>
<keyword evidence="15" id="KW-1185">Reference proteome</keyword>
<keyword evidence="10 12" id="KW-0100">Branched-chain amino acid biosynthesis</keyword>
<proteinExistence type="inferred from homology"/>
<dbReference type="HAMAP" id="MF_01025">
    <property type="entry name" value="LeuA_type1"/>
    <property type="match status" value="1"/>
</dbReference>
<dbReference type="InterPro" id="IPR013709">
    <property type="entry name" value="2-isopropylmalate_synth_dimer"/>
</dbReference>
<dbReference type="Pfam" id="PF08502">
    <property type="entry name" value="LeuA_dimer"/>
    <property type="match status" value="1"/>
</dbReference>
<evidence type="ECO:0000256" key="1">
    <source>
        <dbReference type="ARBA" id="ARBA00004689"/>
    </source>
</evidence>
<comment type="function">
    <text evidence="12">Catalyzes the condensation of the acetyl group of acetyl-CoA with 3-methyl-2-oxobutanoate (2-ketoisovalerate) to form 3-carboxy-3-hydroxy-4-methylpentanoate (2-isopropylmalate).</text>
</comment>
<dbReference type="FunFam" id="1.10.238.260:FF:000001">
    <property type="entry name" value="2-isopropylmalate synthase"/>
    <property type="match status" value="1"/>
</dbReference>
<protein>
    <recommendedName>
        <fullName evidence="4 12">2-isopropylmalate synthase</fullName>
        <ecNumber evidence="3 12">2.3.3.13</ecNumber>
    </recommendedName>
    <alternativeName>
        <fullName evidence="11 12">Alpha-IPM synthase</fullName>
    </alternativeName>
    <alternativeName>
        <fullName evidence="12">Alpha-isopropylmalate synthase</fullName>
    </alternativeName>
</protein>
<dbReference type="GO" id="GO:0030145">
    <property type="term" value="F:manganese ion binding"/>
    <property type="evidence" value="ECO:0007669"/>
    <property type="project" value="UniProtKB-UniRule"/>
</dbReference>
<keyword evidence="7 12" id="KW-0808">Transferase</keyword>
<dbReference type="PANTHER" id="PTHR10277:SF9">
    <property type="entry name" value="2-ISOPROPYLMALATE SYNTHASE 1, CHLOROPLASTIC-RELATED"/>
    <property type="match status" value="1"/>
</dbReference>
<feature type="binding site" evidence="12">
    <location>
        <position position="20"/>
    </location>
    <ligand>
        <name>Mn(2+)</name>
        <dbReference type="ChEBI" id="CHEBI:29035"/>
    </ligand>
</feature>
<comment type="cofactor">
    <cofactor evidence="12">
        <name>Mn(2+)</name>
        <dbReference type="ChEBI" id="CHEBI:29035"/>
    </cofactor>
</comment>
<keyword evidence="5 12" id="KW-0432">Leucine biosynthesis</keyword>
<feature type="binding site" evidence="12">
    <location>
        <position position="207"/>
    </location>
    <ligand>
        <name>Mn(2+)</name>
        <dbReference type="ChEBI" id="CHEBI:29035"/>
    </ligand>
</feature>
<dbReference type="PROSITE" id="PS50991">
    <property type="entry name" value="PYR_CT"/>
    <property type="match status" value="1"/>
</dbReference>
<reference evidence="14 15" key="1">
    <citation type="submission" date="2017-01" db="EMBL/GenBank/DDBJ databases">
        <title>Complete genome of Tateyamaria omphalii DOK1-4 isolated from seawater in Dokdo.</title>
        <authorList>
            <person name="Kim J.H."/>
            <person name="Chi W.-J."/>
        </authorList>
    </citation>
    <scope>NUCLEOTIDE SEQUENCE [LARGE SCALE GENOMIC DNA]</scope>
    <source>
        <strain evidence="14 15">DOK1-4</strain>
    </source>
</reference>
<dbReference type="Gene3D" id="3.30.160.270">
    <property type="match status" value="1"/>
</dbReference>
<evidence type="ECO:0000256" key="6">
    <source>
        <dbReference type="ARBA" id="ARBA00022605"/>
    </source>
</evidence>
<evidence type="ECO:0000259" key="13">
    <source>
        <dbReference type="PROSITE" id="PS50991"/>
    </source>
</evidence>
<dbReference type="Gene3D" id="1.10.238.260">
    <property type="match status" value="1"/>
</dbReference>
<keyword evidence="9 12" id="KW-0464">Manganese</keyword>
<comment type="similarity">
    <text evidence="2 12">Belongs to the alpha-IPM synthase/homocitrate synthase family. LeuA type 1 subfamily.</text>
</comment>
<dbReference type="EMBL" id="CP019312">
    <property type="protein sequence ID" value="APX13533.1"/>
    <property type="molecule type" value="Genomic_DNA"/>
</dbReference>
<dbReference type="OrthoDB" id="9803573at2"/>
<keyword evidence="12" id="KW-0963">Cytoplasm</keyword>
<evidence type="ECO:0000256" key="3">
    <source>
        <dbReference type="ARBA" id="ARBA00012973"/>
    </source>
</evidence>